<evidence type="ECO:0000313" key="3">
    <source>
        <dbReference type="EMBL" id="MFC7190010.1"/>
    </source>
</evidence>
<feature type="domain" description="Gfo/Idh/MocA-like oxidoreductase N-terminal" evidence="1">
    <location>
        <begin position="7"/>
        <end position="124"/>
    </location>
</feature>
<keyword evidence="4" id="KW-1185">Reference proteome</keyword>
<dbReference type="Pfam" id="PF01408">
    <property type="entry name" value="GFO_IDH_MocA"/>
    <property type="match status" value="1"/>
</dbReference>
<dbReference type="Proteomes" id="UP001596417">
    <property type="component" value="Unassembled WGS sequence"/>
</dbReference>
<sequence>MVGTPLIGIVGLGSIGRYHAEHLGALAPQCDISLAGGMDIAASARERFEDTFGAPTYETHRELYEQVDAAIITTPNRFHEEYAVDALSAGLDVLIEKPIAHTLESAERIATAAQNADGNCMVGFHNRFARPVEVLMEYLREGRFGDIYHIEADYVRRRGVPGRGSWFTRQDAAGGGALIDIGAHAIDLALYILGFPEVHDVSGVTRSLFGGRSDYTYLDMHGEPGDGEFDVDDSATAFLRCGNDTTVTLDVAWASNRPSKTEFVIRGEKAGARLDLVDGDLTIFETGAAGAPHFSDSEITTRDDNAHRNEQRHFAEIITSDDPLTVNTVEQALVVQRVMDAIYRSSDSGVGVELDERPVLTVD</sequence>
<dbReference type="PANTHER" id="PTHR43377:SF1">
    <property type="entry name" value="BILIVERDIN REDUCTASE A"/>
    <property type="match status" value="1"/>
</dbReference>
<proteinExistence type="predicted"/>
<dbReference type="SUPFAM" id="SSF55347">
    <property type="entry name" value="Glyceraldehyde-3-phosphate dehydrogenase-like, C-terminal domain"/>
    <property type="match status" value="1"/>
</dbReference>
<evidence type="ECO:0000259" key="1">
    <source>
        <dbReference type="Pfam" id="PF01408"/>
    </source>
</evidence>
<accession>A0ABD5YLA0</accession>
<reference evidence="3 4" key="1">
    <citation type="journal article" date="2019" name="Int. J. Syst. Evol. Microbiol.">
        <title>The Global Catalogue of Microorganisms (GCM) 10K type strain sequencing project: providing services to taxonomists for standard genome sequencing and annotation.</title>
        <authorList>
            <consortium name="The Broad Institute Genomics Platform"/>
            <consortium name="The Broad Institute Genome Sequencing Center for Infectious Disease"/>
            <person name="Wu L."/>
            <person name="Ma J."/>
        </authorList>
    </citation>
    <scope>NUCLEOTIDE SEQUENCE [LARGE SCALE GENOMIC DNA]</scope>
    <source>
        <strain evidence="3 4">RDMS1</strain>
    </source>
</reference>
<dbReference type="Pfam" id="PF22725">
    <property type="entry name" value="GFO_IDH_MocA_C3"/>
    <property type="match status" value="1"/>
</dbReference>
<dbReference type="SUPFAM" id="SSF51735">
    <property type="entry name" value="NAD(P)-binding Rossmann-fold domains"/>
    <property type="match status" value="1"/>
</dbReference>
<organism evidence="3 4">
    <name type="scientific">Halocatena marina</name>
    <dbReference type="NCBI Taxonomy" id="2934937"/>
    <lineage>
        <taxon>Archaea</taxon>
        <taxon>Methanobacteriati</taxon>
        <taxon>Methanobacteriota</taxon>
        <taxon>Stenosarchaea group</taxon>
        <taxon>Halobacteria</taxon>
        <taxon>Halobacteriales</taxon>
        <taxon>Natronomonadaceae</taxon>
        <taxon>Halocatena</taxon>
    </lineage>
</organism>
<dbReference type="InterPro" id="IPR055170">
    <property type="entry name" value="GFO_IDH_MocA-like_dom"/>
</dbReference>
<evidence type="ECO:0000313" key="4">
    <source>
        <dbReference type="Proteomes" id="UP001596417"/>
    </source>
</evidence>
<dbReference type="InterPro" id="IPR036291">
    <property type="entry name" value="NAD(P)-bd_dom_sf"/>
</dbReference>
<protein>
    <submittedName>
        <fullName evidence="3">Gfo/Idh/MocA family protein</fullName>
    </submittedName>
</protein>
<dbReference type="EMBL" id="JBHTAX010000001">
    <property type="protein sequence ID" value="MFC7190010.1"/>
    <property type="molecule type" value="Genomic_DNA"/>
</dbReference>
<dbReference type="AlphaFoldDB" id="A0ABD5YLA0"/>
<evidence type="ECO:0000259" key="2">
    <source>
        <dbReference type="Pfam" id="PF22725"/>
    </source>
</evidence>
<dbReference type="Gene3D" id="3.40.50.720">
    <property type="entry name" value="NAD(P)-binding Rossmann-like Domain"/>
    <property type="match status" value="1"/>
</dbReference>
<dbReference type="Gene3D" id="3.30.360.10">
    <property type="entry name" value="Dihydrodipicolinate Reductase, domain 2"/>
    <property type="match status" value="1"/>
</dbReference>
<dbReference type="InterPro" id="IPR000683">
    <property type="entry name" value="Gfo/Idh/MocA-like_OxRdtase_N"/>
</dbReference>
<name>A0ABD5YLA0_9EURY</name>
<dbReference type="PANTHER" id="PTHR43377">
    <property type="entry name" value="BILIVERDIN REDUCTASE A"/>
    <property type="match status" value="1"/>
</dbReference>
<dbReference type="GeneID" id="76199582"/>
<gene>
    <name evidence="3" type="ORF">ACFQL7_09180</name>
</gene>
<comment type="caution">
    <text evidence="3">The sequence shown here is derived from an EMBL/GenBank/DDBJ whole genome shotgun (WGS) entry which is preliminary data.</text>
</comment>
<feature type="domain" description="GFO/IDH/MocA-like oxidoreductase" evidence="2">
    <location>
        <begin position="136"/>
        <end position="272"/>
    </location>
</feature>
<dbReference type="InterPro" id="IPR051450">
    <property type="entry name" value="Gfo/Idh/MocA_Oxidoreductases"/>
</dbReference>
<dbReference type="RefSeq" id="WP_248906435.1">
    <property type="nucleotide sequence ID" value="NZ_CP109979.1"/>
</dbReference>